<dbReference type="InterPro" id="IPR010920">
    <property type="entry name" value="LSM_dom_sf"/>
</dbReference>
<feature type="transmembrane region" description="Helical" evidence="5">
    <location>
        <begin position="82"/>
        <end position="104"/>
    </location>
</feature>
<dbReference type="Gene3D" id="2.30.30.60">
    <property type="match status" value="1"/>
</dbReference>
<comment type="subcellular location">
    <subcellularLocation>
        <location evidence="1">Membrane</location>
    </subcellularLocation>
</comment>
<dbReference type="InterPro" id="IPR006685">
    <property type="entry name" value="MscS_channel_2nd"/>
</dbReference>
<keyword evidence="3 5" id="KW-1133">Transmembrane helix</keyword>
<dbReference type="Pfam" id="PF00924">
    <property type="entry name" value="MS_channel_2nd"/>
    <property type="match status" value="1"/>
</dbReference>
<evidence type="ECO:0000259" key="6">
    <source>
        <dbReference type="Pfam" id="PF00924"/>
    </source>
</evidence>
<feature type="domain" description="Mechanosensitive ion channel MscS" evidence="6">
    <location>
        <begin position="127"/>
        <end position="192"/>
    </location>
</feature>
<proteinExistence type="predicted"/>
<sequence length="283" mass="32226">MVKNKLSLSFVFRCAVWIALSYSFVGLASFYEKNKIILHFAYALNTFLTANLLISIGRFLIVSLYNRKHANHDVRGNFVLGISRVATVLNAGMIVITLMVALGIDPKEFITSMTIVAMAIAVIFREYITNMISGLLVMFSDQFSIGDHIKISNYQGKIVDITLANIVVRDEDDDVVLIPNNLIFTSTMVNKSSQKSNKLIVKFELPLEKPLHVQSVENHLRPILKINKNIIWDDLFKIKVAEIGKDFVKYKIELNTISSSNKLHYQIQNEILNEILLFRTRED</sequence>
<evidence type="ECO:0000256" key="1">
    <source>
        <dbReference type="ARBA" id="ARBA00004370"/>
    </source>
</evidence>
<dbReference type="EMBL" id="JBDJNQ010000011">
    <property type="protein sequence ID" value="MEN5379712.1"/>
    <property type="molecule type" value="Genomic_DNA"/>
</dbReference>
<evidence type="ECO:0000256" key="3">
    <source>
        <dbReference type="ARBA" id="ARBA00022989"/>
    </source>
</evidence>
<feature type="transmembrane region" description="Helical" evidence="5">
    <location>
        <begin position="110"/>
        <end position="128"/>
    </location>
</feature>
<dbReference type="SUPFAM" id="SSF50182">
    <property type="entry name" value="Sm-like ribonucleoproteins"/>
    <property type="match status" value="1"/>
</dbReference>
<dbReference type="PANTHER" id="PTHR30566:SF5">
    <property type="entry name" value="MECHANOSENSITIVE ION CHANNEL PROTEIN 1, MITOCHONDRIAL-RELATED"/>
    <property type="match status" value="1"/>
</dbReference>
<name>A0ABV0BYK5_9SPHI</name>
<comment type="caution">
    <text evidence="7">The sequence shown here is derived from an EMBL/GenBank/DDBJ whole genome shotgun (WGS) entry which is preliminary data.</text>
</comment>
<dbReference type="InterPro" id="IPR023408">
    <property type="entry name" value="MscS_beta-dom_sf"/>
</dbReference>
<dbReference type="Gene3D" id="1.10.287.1260">
    <property type="match status" value="1"/>
</dbReference>
<gene>
    <name evidence="7" type="ORF">ABE541_20770</name>
</gene>
<accession>A0ABV0BYK5</accession>
<dbReference type="RefSeq" id="WP_132771358.1">
    <property type="nucleotide sequence ID" value="NZ_JAOQNK010000001.1"/>
</dbReference>
<evidence type="ECO:0000256" key="2">
    <source>
        <dbReference type="ARBA" id="ARBA00022692"/>
    </source>
</evidence>
<evidence type="ECO:0000256" key="5">
    <source>
        <dbReference type="SAM" id="Phobius"/>
    </source>
</evidence>
<evidence type="ECO:0000313" key="7">
    <source>
        <dbReference type="EMBL" id="MEN5379712.1"/>
    </source>
</evidence>
<evidence type="ECO:0000256" key="4">
    <source>
        <dbReference type="ARBA" id="ARBA00023136"/>
    </source>
</evidence>
<feature type="transmembrane region" description="Helical" evidence="5">
    <location>
        <begin position="37"/>
        <end position="61"/>
    </location>
</feature>
<keyword evidence="2 5" id="KW-0812">Transmembrane</keyword>
<dbReference type="Proteomes" id="UP001409291">
    <property type="component" value="Unassembled WGS sequence"/>
</dbReference>
<keyword evidence="4 5" id="KW-0472">Membrane</keyword>
<protein>
    <submittedName>
        <fullName evidence="7">Mechanosensitive ion channel domain-containing protein</fullName>
    </submittedName>
</protein>
<keyword evidence="8" id="KW-1185">Reference proteome</keyword>
<evidence type="ECO:0000313" key="8">
    <source>
        <dbReference type="Proteomes" id="UP001409291"/>
    </source>
</evidence>
<reference evidence="7 8" key="1">
    <citation type="submission" date="2024-04" db="EMBL/GenBank/DDBJ databases">
        <title>WGS of bacteria from Torrens River.</title>
        <authorList>
            <person name="Wyrsch E.R."/>
            <person name="Drigo B."/>
        </authorList>
    </citation>
    <scope>NUCLEOTIDE SEQUENCE [LARGE SCALE GENOMIC DNA]</scope>
    <source>
        <strain evidence="7 8">TWI391</strain>
    </source>
</reference>
<dbReference type="PANTHER" id="PTHR30566">
    <property type="entry name" value="YNAI-RELATED MECHANOSENSITIVE ION CHANNEL"/>
    <property type="match status" value="1"/>
</dbReference>
<feature type="transmembrane region" description="Helical" evidence="5">
    <location>
        <begin position="12"/>
        <end position="31"/>
    </location>
</feature>
<organism evidence="7 8">
    <name type="scientific">Sphingobacterium kitahiroshimense</name>
    <dbReference type="NCBI Taxonomy" id="470446"/>
    <lineage>
        <taxon>Bacteria</taxon>
        <taxon>Pseudomonadati</taxon>
        <taxon>Bacteroidota</taxon>
        <taxon>Sphingobacteriia</taxon>
        <taxon>Sphingobacteriales</taxon>
        <taxon>Sphingobacteriaceae</taxon>
        <taxon>Sphingobacterium</taxon>
    </lineage>
</organism>